<evidence type="ECO:0000313" key="6">
    <source>
        <dbReference type="EMBL" id="CAI4061143.1"/>
    </source>
</evidence>
<gene>
    <name evidence="6" type="primary">SKDI06G1140</name>
    <name evidence="6" type="ORF">SKDI_06G1140</name>
</gene>
<evidence type="ECO:0000256" key="1">
    <source>
        <dbReference type="ARBA" id="ARBA00002976"/>
    </source>
</evidence>
<dbReference type="GO" id="GO:0030674">
    <property type="term" value="F:protein-macromolecule adaptor activity"/>
    <property type="evidence" value="ECO:0007669"/>
    <property type="project" value="TreeGrafter"/>
</dbReference>
<dbReference type="InterPro" id="IPR034627">
    <property type="entry name" value="Irc6"/>
</dbReference>
<dbReference type="GeneID" id="80923818"/>
<dbReference type="PANTHER" id="PTHR28043:SF1">
    <property type="entry name" value="INCREASED RECOMBINATION CENTERS PROTEIN 6"/>
    <property type="match status" value="1"/>
</dbReference>
<keyword evidence="4" id="KW-0160">Chromosomal rearrangement</keyword>
<organism evidence="6 7">
    <name type="scientific">Saccharomyces kudriavzevii (strain ATCC MYA-4449 / AS 2.2408 / CBS 8840 / NBRC 1802 / NCYC 2889)</name>
    <name type="common">Yeast</name>
    <dbReference type="NCBI Taxonomy" id="226230"/>
    <lineage>
        <taxon>Eukaryota</taxon>
        <taxon>Fungi</taxon>
        <taxon>Dikarya</taxon>
        <taxon>Ascomycota</taxon>
        <taxon>Saccharomycotina</taxon>
        <taxon>Saccharomycetes</taxon>
        <taxon>Saccharomycetales</taxon>
        <taxon>Saccharomycetaceae</taxon>
        <taxon>Saccharomyces</taxon>
    </lineage>
</organism>
<dbReference type="Proteomes" id="UP001162087">
    <property type="component" value="Chromosome 6"/>
</dbReference>
<dbReference type="PANTHER" id="PTHR28043">
    <property type="entry name" value="INCREASED RECOMBINATION CENTERS PROTEIN 6"/>
    <property type="match status" value="1"/>
</dbReference>
<sequence length="286" mass="33395">MYMCTFYDILSLLIRIAILKAKKNAGTIEKRKVKDTKVDSIIRNTQPVMEEHHYPQNKILVLSHHSHDSFKTQLLKDLFHCNTTSASIVKDQTWGNKYYRTCVDLYIDFFKDLPEWIEEFIMPECEPLRNVVAGIIIILDNRLIKPQELLNLFKGAVHENTFIVLVNVNEEVPQDEIDELNEIWSNVFTNIVEFINWTRSKPTINHNEYGEKLGLYRIQEIIDTHGWLNCELQPITTTKEETPRDMPLEQIITNLQSARSKYKSMKDNSEADAFASEVADELSKYL</sequence>
<dbReference type="RefSeq" id="XP_056087518.1">
    <property type="nucleotide sequence ID" value="XM_056227725.1"/>
</dbReference>
<protein>
    <recommendedName>
        <fullName evidence="3">Increased recombination centers protein 6</fullName>
    </recommendedName>
</protein>
<keyword evidence="5" id="KW-0732">Signal</keyword>
<reference evidence="6" key="1">
    <citation type="submission" date="2022-10" db="EMBL/GenBank/DDBJ databases">
        <authorList>
            <person name="Byrne P K."/>
        </authorList>
    </citation>
    <scope>NUCLEOTIDE SEQUENCE</scope>
    <source>
        <strain evidence="6">IFO1802</strain>
    </source>
</reference>
<keyword evidence="7" id="KW-1185">Reference proteome</keyword>
<evidence type="ECO:0000256" key="3">
    <source>
        <dbReference type="ARBA" id="ARBA00015902"/>
    </source>
</evidence>
<comment type="function">
    <text evidence="1">Involved in gross chromosomal rearrangements (GCRs) and telomere healing.</text>
</comment>
<evidence type="ECO:0000313" key="7">
    <source>
        <dbReference type="Proteomes" id="UP001162087"/>
    </source>
</evidence>
<name>A0AA35JGF5_SACK1</name>
<comment type="similarity">
    <text evidence="2">Belongs to the IRC6 family.</text>
</comment>
<accession>A0AA35JGF5</accession>
<feature type="signal peptide" evidence="5">
    <location>
        <begin position="1"/>
        <end position="21"/>
    </location>
</feature>
<proteinExistence type="inferred from homology"/>
<dbReference type="EMBL" id="OX365901">
    <property type="protein sequence ID" value="CAI4061143.1"/>
    <property type="molecule type" value="Genomic_DNA"/>
</dbReference>
<dbReference type="Gene3D" id="3.40.50.11960">
    <property type="match status" value="1"/>
</dbReference>
<evidence type="ECO:0000256" key="5">
    <source>
        <dbReference type="SAM" id="SignalP"/>
    </source>
</evidence>
<feature type="chain" id="PRO_5041361458" description="Increased recombination centers protein 6" evidence="5">
    <location>
        <begin position="22"/>
        <end position="286"/>
    </location>
</feature>
<evidence type="ECO:0000256" key="4">
    <source>
        <dbReference type="ARBA" id="ARBA00022447"/>
    </source>
</evidence>
<dbReference type="GO" id="GO:0016192">
    <property type="term" value="P:vesicle-mediated transport"/>
    <property type="evidence" value="ECO:0007669"/>
    <property type="project" value="InterPro"/>
</dbReference>
<evidence type="ECO:0000256" key="2">
    <source>
        <dbReference type="ARBA" id="ARBA00007973"/>
    </source>
</evidence>
<dbReference type="AlphaFoldDB" id="A0AA35JGF5"/>